<sequence>MRIAYYEAEYLEECAELLQKVYNNEQWGCHWSEIKSKKYIAELSQIPRFVGFLLLNDEEELIGAALCHERTWWYKDELFIDEFFIDPDSQQRGYGSKLLKYMTKYSKEQKLAGLTLMTNNLIVADFYHKNKFHDHEIYFMYKGVENIAD</sequence>
<dbReference type="AlphaFoldDB" id="A0A9Q9CS46"/>
<dbReference type="GO" id="GO:0016747">
    <property type="term" value="F:acyltransferase activity, transferring groups other than amino-acyl groups"/>
    <property type="evidence" value="ECO:0007669"/>
    <property type="project" value="InterPro"/>
</dbReference>
<keyword evidence="4" id="KW-1185">Reference proteome</keyword>
<dbReference type="EMBL" id="CP071250">
    <property type="protein sequence ID" value="UUF08768.1"/>
    <property type="molecule type" value="Genomic_DNA"/>
</dbReference>
<reference evidence="3 4" key="1">
    <citation type="submission" date="2021-03" db="EMBL/GenBank/DDBJ databases">
        <title>Comparative Genomics and Metabolomics in the genus Turicibacter.</title>
        <authorList>
            <person name="Maki J."/>
            <person name="Looft T."/>
        </authorList>
    </citation>
    <scope>NUCLEOTIDE SEQUENCE</scope>
    <source>
        <strain evidence="3">ISU324</strain>
        <strain evidence="2 4">MMM721</strain>
    </source>
</reference>
<protein>
    <submittedName>
        <fullName evidence="3">GNAT family N-acetyltransferase</fullName>
    </submittedName>
</protein>
<dbReference type="CDD" id="cd04301">
    <property type="entry name" value="NAT_SF"/>
    <property type="match status" value="1"/>
</dbReference>
<organism evidence="3 5">
    <name type="scientific">Turicibacter bilis</name>
    <dbReference type="NCBI Taxonomy" id="2735723"/>
    <lineage>
        <taxon>Bacteria</taxon>
        <taxon>Bacillati</taxon>
        <taxon>Bacillota</taxon>
        <taxon>Erysipelotrichia</taxon>
        <taxon>Erysipelotrichales</taxon>
        <taxon>Turicibacteraceae</taxon>
        <taxon>Turicibacter</taxon>
    </lineage>
</organism>
<dbReference type="EMBL" id="CP071249">
    <property type="protein sequence ID" value="UUF05789.1"/>
    <property type="molecule type" value="Genomic_DNA"/>
</dbReference>
<gene>
    <name evidence="2" type="ORF">J0J69_12240</name>
    <name evidence="3" type="ORF">J0J70_01720</name>
</gene>
<accession>A0A9Q9CS46</accession>
<dbReference type="SUPFAM" id="SSF55729">
    <property type="entry name" value="Acyl-CoA N-acyltransferases (Nat)"/>
    <property type="match status" value="1"/>
</dbReference>
<feature type="domain" description="N-acetyltransferase" evidence="1">
    <location>
        <begin position="1"/>
        <end position="149"/>
    </location>
</feature>
<dbReference type="Proteomes" id="UP001058072">
    <property type="component" value="Chromosome"/>
</dbReference>
<evidence type="ECO:0000313" key="3">
    <source>
        <dbReference type="EMBL" id="UUF08768.1"/>
    </source>
</evidence>
<dbReference type="Proteomes" id="UP001058016">
    <property type="component" value="Chromosome"/>
</dbReference>
<evidence type="ECO:0000313" key="2">
    <source>
        <dbReference type="EMBL" id="UUF05789.1"/>
    </source>
</evidence>
<evidence type="ECO:0000259" key="1">
    <source>
        <dbReference type="PROSITE" id="PS51186"/>
    </source>
</evidence>
<proteinExistence type="predicted"/>
<dbReference type="PROSITE" id="PS51186">
    <property type="entry name" value="GNAT"/>
    <property type="match status" value="1"/>
</dbReference>
<evidence type="ECO:0000313" key="5">
    <source>
        <dbReference type="Proteomes" id="UP001058072"/>
    </source>
</evidence>
<dbReference type="InterPro" id="IPR000182">
    <property type="entry name" value="GNAT_dom"/>
</dbReference>
<dbReference type="InterPro" id="IPR016181">
    <property type="entry name" value="Acyl_CoA_acyltransferase"/>
</dbReference>
<dbReference type="RefSeq" id="WP_055304922.1">
    <property type="nucleotide sequence ID" value="NZ_CP071249.1"/>
</dbReference>
<dbReference type="Pfam" id="PF00583">
    <property type="entry name" value="Acetyltransf_1"/>
    <property type="match status" value="1"/>
</dbReference>
<evidence type="ECO:0000313" key="4">
    <source>
        <dbReference type="Proteomes" id="UP001058016"/>
    </source>
</evidence>
<dbReference type="Gene3D" id="3.40.630.30">
    <property type="match status" value="1"/>
</dbReference>
<name>A0A9Q9CS46_9FIRM</name>